<keyword evidence="1" id="KW-0732">Signal</keyword>
<evidence type="ECO:0000313" key="2">
    <source>
        <dbReference type="EMBL" id="KAF2233724.1"/>
    </source>
</evidence>
<evidence type="ECO:0000256" key="1">
    <source>
        <dbReference type="SAM" id="SignalP"/>
    </source>
</evidence>
<organism evidence="2 3">
    <name type="scientific">Viridothelium virens</name>
    <name type="common">Speckled blister lichen</name>
    <name type="synonym">Trypethelium virens</name>
    <dbReference type="NCBI Taxonomy" id="1048519"/>
    <lineage>
        <taxon>Eukaryota</taxon>
        <taxon>Fungi</taxon>
        <taxon>Dikarya</taxon>
        <taxon>Ascomycota</taxon>
        <taxon>Pezizomycotina</taxon>
        <taxon>Dothideomycetes</taxon>
        <taxon>Dothideomycetes incertae sedis</taxon>
        <taxon>Trypetheliales</taxon>
        <taxon>Trypetheliaceae</taxon>
        <taxon>Viridothelium</taxon>
    </lineage>
</organism>
<sequence>MWLLYWAVAWEPGTTAHASLHSNWTICIAECHDARPRYHRHLTYSILPFTTSQSKYRHAGCCLTTTCTQRKDDACRMGLKLQPALSPIPSTAQTARACGANLFGVDRVQPRLPNRPA</sequence>
<gene>
    <name evidence="2" type="ORF">EV356DRAFT_503245</name>
</gene>
<name>A0A6A6H6K0_VIRVR</name>
<feature type="chain" id="PRO_5025554275" description="Secreted protein" evidence="1">
    <location>
        <begin position="19"/>
        <end position="117"/>
    </location>
</feature>
<reference evidence="2" key="1">
    <citation type="journal article" date="2020" name="Stud. Mycol.">
        <title>101 Dothideomycetes genomes: a test case for predicting lifestyles and emergence of pathogens.</title>
        <authorList>
            <person name="Haridas S."/>
            <person name="Albert R."/>
            <person name="Binder M."/>
            <person name="Bloem J."/>
            <person name="Labutti K."/>
            <person name="Salamov A."/>
            <person name="Andreopoulos B."/>
            <person name="Baker S."/>
            <person name="Barry K."/>
            <person name="Bills G."/>
            <person name="Bluhm B."/>
            <person name="Cannon C."/>
            <person name="Castanera R."/>
            <person name="Culley D."/>
            <person name="Daum C."/>
            <person name="Ezra D."/>
            <person name="Gonzalez J."/>
            <person name="Henrissat B."/>
            <person name="Kuo A."/>
            <person name="Liang C."/>
            <person name="Lipzen A."/>
            <person name="Lutzoni F."/>
            <person name="Magnuson J."/>
            <person name="Mondo S."/>
            <person name="Nolan M."/>
            <person name="Ohm R."/>
            <person name="Pangilinan J."/>
            <person name="Park H.-J."/>
            <person name="Ramirez L."/>
            <person name="Alfaro M."/>
            <person name="Sun H."/>
            <person name="Tritt A."/>
            <person name="Yoshinaga Y."/>
            <person name="Zwiers L.-H."/>
            <person name="Turgeon B."/>
            <person name="Goodwin S."/>
            <person name="Spatafora J."/>
            <person name="Crous P."/>
            <person name="Grigoriev I."/>
        </authorList>
    </citation>
    <scope>NUCLEOTIDE SEQUENCE</scope>
    <source>
        <strain evidence="2">Tuck. ex Michener</strain>
    </source>
</reference>
<proteinExistence type="predicted"/>
<evidence type="ECO:0000313" key="3">
    <source>
        <dbReference type="Proteomes" id="UP000800092"/>
    </source>
</evidence>
<feature type="signal peptide" evidence="1">
    <location>
        <begin position="1"/>
        <end position="18"/>
    </location>
</feature>
<evidence type="ECO:0008006" key="4">
    <source>
        <dbReference type="Google" id="ProtNLM"/>
    </source>
</evidence>
<accession>A0A6A6H6K0</accession>
<dbReference type="AlphaFoldDB" id="A0A6A6H6K0"/>
<keyword evidence="3" id="KW-1185">Reference proteome</keyword>
<dbReference type="Proteomes" id="UP000800092">
    <property type="component" value="Unassembled WGS sequence"/>
</dbReference>
<dbReference type="EMBL" id="ML991804">
    <property type="protein sequence ID" value="KAF2233724.1"/>
    <property type="molecule type" value="Genomic_DNA"/>
</dbReference>
<protein>
    <recommendedName>
        <fullName evidence="4">Secreted protein</fullName>
    </recommendedName>
</protein>